<dbReference type="SUPFAM" id="SSF141571">
    <property type="entry name" value="Pentapeptide repeat-like"/>
    <property type="match status" value="1"/>
</dbReference>
<name>A0A3B0RXX3_9ZZZZ</name>
<dbReference type="InterPro" id="IPR001646">
    <property type="entry name" value="5peptide_repeat"/>
</dbReference>
<dbReference type="PANTHER" id="PTHR14136">
    <property type="entry name" value="BTB_POZ DOMAIN-CONTAINING PROTEIN KCTD9"/>
    <property type="match status" value="1"/>
</dbReference>
<dbReference type="EMBL" id="UOEK01000086">
    <property type="protein sequence ID" value="VAV95911.1"/>
    <property type="molecule type" value="Genomic_DNA"/>
</dbReference>
<proteinExistence type="predicted"/>
<dbReference type="AlphaFoldDB" id="A0A3B0RXX3"/>
<dbReference type="InterPro" id="IPR051082">
    <property type="entry name" value="Pentapeptide-BTB/POZ_domain"/>
</dbReference>
<evidence type="ECO:0000313" key="1">
    <source>
        <dbReference type="EMBL" id="VAV95911.1"/>
    </source>
</evidence>
<dbReference type="PANTHER" id="PTHR14136:SF17">
    <property type="entry name" value="BTB_POZ DOMAIN-CONTAINING PROTEIN KCTD9"/>
    <property type="match status" value="1"/>
</dbReference>
<dbReference type="Gene3D" id="2.160.20.80">
    <property type="entry name" value="E3 ubiquitin-protein ligase SopA"/>
    <property type="match status" value="1"/>
</dbReference>
<evidence type="ECO:0008006" key="2">
    <source>
        <dbReference type="Google" id="ProtNLM"/>
    </source>
</evidence>
<accession>A0A3B0RXX3</accession>
<dbReference type="Pfam" id="PF00805">
    <property type="entry name" value="Pentapeptide"/>
    <property type="match status" value="2"/>
</dbReference>
<reference evidence="1" key="1">
    <citation type="submission" date="2018-06" db="EMBL/GenBank/DDBJ databases">
        <authorList>
            <person name="Zhirakovskaya E."/>
        </authorList>
    </citation>
    <scope>NUCLEOTIDE SEQUENCE</scope>
</reference>
<sequence>MRIVCQTGEVIDVSEPLEGSRFRGLNLHRAILERVSFEGVVFESCNLRSALFALSSGVDARFIGCTLVLAGFQAADLRGAWFEASDAYSCDFTGANLAGARFVSTRLELASFRGCSLDGADLTKTDLAGALLEGALYTPKTRWPAGFDPTACGAVLVGEQQEIFGFLVDGEAPPDGE</sequence>
<organism evidence="1">
    <name type="scientific">hydrothermal vent metagenome</name>
    <dbReference type="NCBI Taxonomy" id="652676"/>
    <lineage>
        <taxon>unclassified sequences</taxon>
        <taxon>metagenomes</taxon>
        <taxon>ecological metagenomes</taxon>
    </lineage>
</organism>
<gene>
    <name evidence="1" type="ORF">MNBD_ACTINO02-1316</name>
</gene>
<protein>
    <recommendedName>
        <fullName evidence="2">Pentapeptide repeat family protein</fullName>
    </recommendedName>
</protein>